<reference evidence="2 3" key="1">
    <citation type="submission" date="2019-03" db="EMBL/GenBank/DDBJ databases">
        <title>Genomic Encyclopedia of Type Strains, Phase IV (KMG-IV): sequencing the most valuable type-strain genomes for metagenomic binning, comparative biology and taxonomic classification.</title>
        <authorList>
            <person name="Goeker M."/>
        </authorList>
    </citation>
    <scope>NUCLEOTIDE SEQUENCE [LARGE SCALE GENOMIC DNA]</scope>
    <source>
        <strain evidence="2 3">DSM 45934</strain>
    </source>
</reference>
<organism evidence="2 3">
    <name type="scientific">Actinocrispum wychmicini</name>
    <dbReference type="NCBI Taxonomy" id="1213861"/>
    <lineage>
        <taxon>Bacteria</taxon>
        <taxon>Bacillati</taxon>
        <taxon>Actinomycetota</taxon>
        <taxon>Actinomycetes</taxon>
        <taxon>Pseudonocardiales</taxon>
        <taxon>Pseudonocardiaceae</taxon>
        <taxon>Actinocrispum</taxon>
    </lineage>
</organism>
<evidence type="ECO:0000259" key="1">
    <source>
        <dbReference type="Pfam" id="PF04149"/>
    </source>
</evidence>
<sequence length="61" mass="6530">MDLANADWRKSSYSGSSGGCVEVAMVPGVVGVRDTKNRDAGTLRFPESSWRLLTRSVTPAS</sequence>
<dbReference type="InterPro" id="IPR007278">
    <property type="entry name" value="DUF397"/>
</dbReference>
<protein>
    <submittedName>
        <fullName evidence="2">Uncharacterized protein DUF397</fullName>
    </submittedName>
</protein>
<gene>
    <name evidence="2" type="ORF">EV192_1011661</name>
</gene>
<feature type="domain" description="DUF397" evidence="1">
    <location>
        <begin position="6"/>
        <end position="57"/>
    </location>
</feature>
<dbReference type="Pfam" id="PF04149">
    <property type="entry name" value="DUF397"/>
    <property type="match status" value="1"/>
</dbReference>
<accession>A0A4R2K7E1</accession>
<evidence type="ECO:0000313" key="3">
    <source>
        <dbReference type="Proteomes" id="UP000295680"/>
    </source>
</evidence>
<name>A0A4R2K7E1_9PSEU</name>
<dbReference type="Proteomes" id="UP000295680">
    <property type="component" value="Unassembled WGS sequence"/>
</dbReference>
<dbReference type="AlphaFoldDB" id="A0A4R2K7E1"/>
<proteinExistence type="predicted"/>
<comment type="caution">
    <text evidence="2">The sequence shown here is derived from an EMBL/GenBank/DDBJ whole genome shotgun (WGS) entry which is preliminary data.</text>
</comment>
<keyword evidence="3" id="KW-1185">Reference proteome</keyword>
<dbReference type="EMBL" id="SLWS01000001">
    <property type="protein sequence ID" value="TCO65869.1"/>
    <property type="molecule type" value="Genomic_DNA"/>
</dbReference>
<evidence type="ECO:0000313" key="2">
    <source>
        <dbReference type="EMBL" id="TCO65869.1"/>
    </source>
</evidence>
<dbReference type="RefSeq" id="WP_132112580.1">
    <property type="nucleotide sequence ID" value="NZ_SLWS01000001.1"/>
</dbReference>